<organism evidence="2 3">
    <name type="scientific">Sphingobacterium corticis</name>
    <dbReference type="NCBI Taxonomy" id="1812823"/>
    <lineage>
        <taxon>Bacteria</taxon>
        <taxon>Pseudomonadati</taxon>
        <taxon>Bacteroidota</taxon>
        <taxon>Sphingobacteriia</taxon>
        <taxon>Sphingobacteriales</taxon>
        <taxon>Sphingobacteriaceae</taxon>
        <taxon>Sphingobacterium</taxon>
    </lineage>
</organism>
<reference evidence="3" key="1">
    <citation type="journal article" date="2019" name="Int. J. Syst. Evol. Microbiol.">
        <title>The Global Catalogue of Microorganisms (GCM) 10K type strain sequencing project: providing services to taxonomists for standard genome sequencing and annotation.</title>
        <authorList>
            <consortium name="The Broad Institute Genomics Platform"/>
            <consortium name="The Broad Institute Genome Sequencing Center for Infectious Disease"/>
            <person name="Wu L."/>
            <person name="Ma J."/>
        </authorList>
    </citation>
    <scope>NUCLEOTIDE SEQUENCE [LARGE SCALE GENOMIC DNA]</scope>
    <source>
        <strain evidence="3">KCTC 42248</strain>
    </source>
</reference>
<evidence type="ECO:0000313" key="3">
    <source>
        <dbReference type="Proteomes" id="UP001597393"/>
    </source>
</evidence>
<sequence length="416" mass="45227">MKTKFIFQAIAISIFALSACSDNDTPEIDGNNESVYILQTMSEVTQQKPGFMSSYTEFPTGTISNSSQPTALQGQANEGFRNYNGQIFKMFSSSFQRGIYRVNVSAQGAISYGASIVTGNSINGSGNFVVENDTKGYFWDANEPWAIQTFNPSVVQKTGKIDQDFQSKLQKQDSRITFQGIGQHFLAIKGGKLYADVVYSSGTGLQSGMFNDVFSEVTIAVIDLTTQKYEKTITIPNTRSIGFINDNEMYSFDTNGDLYILCQGGPGPLGGSSKIARIKAAETDIDSTWELNYKDIYSEDKGKFTSVFARNGQLVVTANDVPLSTTPNNINTGEIWKFYVVDIASGNHTAVEGVELSTNSGGAYATFELDGKTILRINAPSKAGVSGFYELNGTAAKQLFHVSDGHVTGFTKAKVR</sequence>
<comment type="caution">
    <text evidence="2">The sequence shown here is derived from an EMBL/GenBank/DDBJ whole genome shotgun (WGS) entry which is preliminary data.</text>
</comment>
<name>A0ABW5NMX6_9SPHI</name>
<evidence type="ECO:0008006" key="4">
    <source>
        <dbReference type="Google" id="ProtNLM"/>
    </source>
</evidence>
<evidence type="ECO:0000256" key="1">
    <source>
        <dbReference type="SAM" id="SignalP"/>
    </source>
</evidence>
<feature type="chain" id="PRO_5046401438" description="DUF4374 domain-containing protein" evidence="1">
    <location>
        <begin position="22"/>
        <end position="416"/>
    </location>
</feature>
<protein>
    <recommendedName>
        <fullName evidence="4">DUF4374 domain-containing protein</fullName>
    </recommendedName>
</protein>
<dbReference type="RefSeq" id="WP_380870526.1">
    <property type="nucleotide sequence ID" value="NZ_JBHUMA010000009.1"/>
</dbReference>
<dbReference type="EMBL" id="JBHUMA010000009">
    <property type="protein sequence ID" value="MFD2600387.1"/>
    <property type="molecule type" value="Genomic_DNA"/>
</dbReference>
<keyword evidence="1" id="KW-0732">Signal</keyword>
<dbReference type="PROSITE" id="PS51257">
    <property type="entry name" value="PROKAR_LIPOPROTEIN"/>
    <property type="match status" value="1"/>
</dbReference>
<dbReference type="Proteomes" id="UP001597393">
    <property type="component" value="Unassembled WGS sequence"/>
</dbReference>
<accession>A0ABW5NMX6</accession>
<proteinExistence type="predicted"/>
<evidence type="ECO:0000313" key="2">
    <source>
        <dbReference type="EMBL" id="MFD2600387.1"/>
    </source>
</evidence>
<keyword evidence="3" id="KW-1185">Reference proteome</keyword>
<gene>
    <name evidence="2" type="ORF">ACFSQ3_15640</name>
</gene>
<feature type="signal peptide" evidence="1">
    <location>
        <begin position="1"/>
        <end position="21"/>
    </location>
</feature>